<feature type="compositionally biased region" description="Polar residues" evidence="6">
    <location>
        <begin position="1"/>
        <end position="10"/>
    </location>
</feature>
<dbReference type="GO" id="GO:0042025">
    <property type="term" value="C:host cell nucleus"/>
    <property type="evidence" value="ECO:0007669"/>
    <property type="project" value="UniProtKB-SubCell"/>
</dbReference>
<dbReference type="PROSITE" id="PS51206">
    <property type="entry name" value="SF3_HELICASE_1"/>
    <property type="match status" value="1"/>
</dbReference>
<sequence>MSSETDSDCSWTYVEEDEEDKDGPNQEQSLAFYERRRRELSKDEQQIYQFVQEILGEHRRDTAGVVEGRRDLQQERRCVRGGSGEVRGIGLYDEGGVRQDTVTESELRKVLTTEFRRSNLRHRIVHSVYERKLFRGETIENFTRHLQRAFHGSIFIIGEHGNHYHVVHDCNWSSSTCRCSRIRGIEFDSEHGRSRFRYNRKITSTAAWDIDHWINLLIYLSTAERRLNYVEISGKCWLRDHRGKSSTLFQGGSFRLERSLESVRLSDENCSAKQLGPHSYPGDEIDQEHYGTAETSGRFQEDSVSEAGSSTSFGSRFGRGATAAQKEKKSLFQYLQGVIFSPPKALFASRLWLKSNFRYTDRRKNYFQVTFEELKLFYVERSISDIWAHVLDIDSTKIFYASENKDEYYYGMRDSVKYLEALLFFQFHTADRVRTFLLNLKCILDKERPKVNTLFIYGAPNAGKNFFFDAVAHYCVNFGIISNWTKYNAFPLQDCVNRRLLMWNEPNFEDGVEETLKMLFGGDQCGARIKYEGDGIIQRTPIIVLSNEDPFPTNVAFRTRMIKYTWQPCKHLRKLKKKPFPLAIAYLLARWEIIDYKSLSYEFSDDELCIFNDESLDSASESEVDEEGYDTVF</sequence>
<accession>A0A7D3QJY5</accession>
<keyword evidence="2" id="KW-1048">Host nucleus</keyword>
<dbReference type="GO" id="GO:0019079">
    <property type="term" value="P:viral genome replication"/>
    <property type="evidence" value="ECO:0007669"/>
    <property type="project" value="InterPro"/>
</dbReference>
<dbReference type="Pfam" id="PF01057">
    <property type="entry name" value="Parvo_NS1"/>
    <property type="match status" value="1"/>
</dbReference>
<comment type="subcellular location">
    <subcellularLocation>
        <location evidence="1">Host nucleus</location>
    </subcellularLocation>
</comment>
<evidence type="ECO:0000259" key="7">
    <source>
        <dbReference type="PROSITE" id="PS51206"/>
    </source>
</evidence>
<dbReference type="GO" id="GO:0005524">
    <property type="term" value="F:ATP binding"/>
    <property type="evidence" value="ECO:0007669"/>
    <property type="project" value="UniProtKB-KW"/>
</dbReference>
<keyword evidence="4" id="KW-0547">Nucleotide-binding</keyword>
<evidence type="ECO:0000256" key="3">
    <source>
        <dbReference type="ARBA" id="ARBA00022705"/>
    </source>
</evidence>
<protein>
    <submittedName>
        <fullName evidence="9">Nonstructural protein</fullName>
    </submittedName>
</protein>
<evidence type="ECO:0000256" key="2">
    <source>
        <dbReference type="ARBA" id="ARBA00022562"/>
    </source>
</evidence>
<dbReference type="GO" id="GO:0006260">
    <property type="term" value="P:DNA replication"/>
    <property type="evidence" value="ECO:0007669"/>
    <property type="project" value="UniProtKB-KW"/>
</dbReference>
<keyword evidence="5" id="KW-0067">ATP-binding</keyword>
<feature type="region of interest" description="Disordered" evidence="6">
    <location>
        <begin position="1"/>
        <end position="28"/>
    </location>
</feature>
<reference evidence="8" key="1">
    <citation type="submission" date="2020-01" db="EMBL/GenBank/DDBJ databases">
        <title>Viral genomes from wild and zoo birds in China.</title>
        <authorList>
            <person name="Xiao Y."/>
            <person name="Shan T."/>
            <person name="Yang S."/>
            <person name="Zhang W."/>
        </authorList>
    </citation>
    <scope>NUCLEOTIDE SEQUENCE</scope>
    <source>
        <strain evidence="8">Dth149par1</strain>
    </source>
</reference>
<dbReference type="InterPro" id="IPR014015">
    <property type="entry name" value="Helicase_SF3_DNA-vir"/>
</dbReference>
<name>A0A7D3QJY5_9VIRU</name>
<keyword evidence="3" id="KW-0235">DNA replication</keyword>
<feature type="domain" description="SF3 helicase" evidence="7">
    <location>
        <begin position="414"/>
        <end position="593"/>
    </location>
</feature>
<dbReference type="EMBL" id="MT138307">
    <property type="protein sequence ID" value="QKE54956.1"/>
    <property type="molecule type" value="Genomic_DNA"/>
</dbReference>
<dbReference type="SUPFAM" id="SSF52540">
    <property type="entry name" value="P-loop containing nucleoside triphosphate hydrolases"/>
    <property type="match status" value="1"/>
</dbReference>
<dbReference type="Gene3D" id="3.40.50.300">
    <property type="entry name" value="P-loop containing nucleotide triphosphate hydrolases"/>
    <property type="match status" value="1"/>
</dbReference>
<proteinExistence type="predicted"/>
<reference evidence="9" key="2">
    <citation type="submission" date="2020-01" db="EMBL/GenBank/DDBJ databases">
        <title>Viral genomes from wild and zoo birds in China.</title>
        <authorList>
            <person name="Dai Z."/>
            <person name="Shan L.T."/>
            <person name="Yang X.S."/>
        </authorList>
    </citation>
    <scope>NUCLEOTIDE SEQUENCE</scope>
    <source>
        <strain evidence="9">Rtr168par1</strain>
    </source>
</reference>
<evidence type="ECO:0000256" key="4">
    <source>
        <dbReference type="ARBA" id="ARBA00022741"/>
    </source>
</evidence>
<evidence type="ECO:0000256" key="5">
    <source>
        <dbReference type="ARBA" id="ARBA00022840"/>
    </source>
</evidence>
<evidence type="ECO:0000313" key="8">
    <source>
        <dbReference type="EMBL" id="QKE54882.1"/>
    </source>
</evidence>
<evidence type="ECO:0000313" key="9">
    <source>
        <dbReference type="EMBL" id="QKE54956.1"/>
    </source>
</evidence>
<organism evidence="9">
    <name type="scientific">Parvoviridae sp</name>
    <dbReference type="NCBI Taxonomy" id="1940570"/>
    <lineage>
        <taxon>Viruses</taxon>
        <taxon>Monodnaviria</taxon>
        <taxon>Shotokuvirae</taxon>
        <taxon>Cossaviricota</taxon>
        <taxon>Quintoviricetes</taxon>
        <taxon>Piccovirales</taxon>
        <taxon>Parvoviridae</taxon>
    </lineage>
</organism>
<evidence type="ECO:0000256" key="1">
    <source>
        <dbReference type="ARBA" id="ARBA00004147"/>
    </source>
</evidence>
<evidence type="ECO:0000256" key="6">
    <source>
        <dbReference type="SAM" id="MobiDB-lite"/>
    </source>
</evidence>
<dbReference type="InterPro" id="IPR027417">
    <property type="entry name" value="P-loop_NTPase"/>
</dbReference>
<dbReference type="InterPro" id="IPR001257">
    <property type="entry name" value="Parvovirus_NS1_helicase"/>
</dbReference>
<dbReference type="EMBL" id="MT138235">
    <property type="protein sequence ID" value="QKE54882.1"/>
    <property type="molecule type" value="Genomic_DNA"/>
</dbReference>